<evidence type="ECO:0000313" key="2">
    <source>
        <dbReference type="Proteomes" id="UP000331127"/>
    </source>
</evidence>
<proteinExistence type="predicted"/>
<keyword evidence="2" id="KW-1185">Reference proteome</keyword>
<reference evidence="1 2" key="1">
    <citation type="submission" date="2019-10" db="EMBL/GenBank/DDBJ databases">
        <title>Whole genome shotgun sequence of Acrocarpospora macrocephala NBRC 16266.</title>
        <authorList>
            <person name="Ichikawa N."/>
            <person name="Kimura A."/>
            <person name="Kitahashi Y."/>
            <person name="Komaki H."/>
            <person name="Oguchi A."/>
        </authorList>
    </citation>
    <scope>NUCLEOTIDE SEQUENCE [LARGE SCALE GENOMIC DNA]</scope>
    <source>
        <strain evidence="1 2">NBRC 16266</strain>
    </source>
</reference>
<dbReference type="AlphaFoldDB" id="A0A5M3WXV9"/>
<sequence length="176" mass="19515">MSAPEFYVDDLFADDPLTRLRTYPGRIPPTSGLFADGQFTRLDVVDGEPAEAWVLDTDLGRLDDHLDQLGAAPMSERYRVIAVSFNAAPSQLHRKFVNHAVRPVTPLTLADVTGIGPGVPTHINRNGYVPAVPIAVPGETSRLFVLWLDEPQHEILDATERNYDRRLLPSTTSPWC</sequence>
<comment type="caution">
    <text evidence="1">The sequence shown here is derived from an EMBL/GenBank/DDBJ whole genome shotgun (WGS) entry which is preliminary data.</text>
</comment>
<gene>
    <name evidence="1" type="ORF">Amac_063460</name>
</gene>
<accession>A0A5M3WXV9</accession>
<dbReference type="Proteomes" id="UP000331127">
    <property type="component" value="Unassembled WGS sequence"/>
</dbReference>
<dbReference type="OrthoDB" id="7626403at2"/>
<evidence type="ECO:0000313" key="1">
    <source>
        <dbReference type="EMBL" id="GES12749.1"/>
    </source>
</evidence>
<name>A0A5M3WXV9_9ACTN</name>
<protein>
    <submittedName>
        <fullName evidence="1">Uncharacterized protein</fullName>
    </submittedName>
</protein>
<organism evidence="1 2">
    <name type="scientific">Acrocarpospora macrocephala</name>
    <dbReference type="NCBI Taxonomy" id="150177"/>
    <lineage>
        <taxon>Bacteria</taxon>
        <taxon>Bacillati</taxon>
        <taxon>Actinomycetota</taxon>
        <taxon>Actinomycetes</taxon>
        <taxon>Streptosporangiales</taxon>
        <taxon>Streptosporangiaceae</taxon>
        <taxon>Acrocarpospora</taxon>
    </lineage>
</organism>
<dbReference type="RefSeq" id="WP_155358037.1">
    <property type="nucleotide sequence ID" value="NZ_BAAAHL010000080.1"/>
</dbReference>
<dbReference type="EMBL" id="BLAE01000038">
    <property type="protein sequence ID" value="GES12749.1"/>
    <property type="molecule type" value="Genomic_DNA"/>
</dbReference>